<dbReference type="PANTHER" id="PTHR31948">
    <property type="entry name" value="ZINC-FINGER HOMEODOMAIN PROTEIN 2"/>
    <property type="match status" value="1"/>
</dbReference>
<dbReference type="EMBL" id="CAKOAT010770709">
    <property type="protein sequence ID" value="CAH8387925.1"/>
    <property type="molecule type" value="Genomic_DNA"/>
</dbReference>
<dbReference type="SUPFAM" id="SSF46689">
    <property type="entry name" value="Homeodomain-like"/>
    <property type="match status" value="1"/>
</dbReference>
<gene>
    <name evidence="11" type="ORF">ERUC_LOCUS40408</name>
</gene>
<evidence type="ECO:0000256" key="2">
    <source>
        <dbReference type="ARBA" id="ARBA00022723"/>
    </source>
</evidence>
<accession>A0ABC8LVS7</accession>
<comment type="subcellular location">
    <subcellularLocation>
        <location evidence="1">Nucleus</location>
    </subcellularLocation>
</comment>
<protein>
    <recommendedName>
        <fullName evidence="10">ZF-HD dimerization-type domain-containing protein</fullName>
    </recommendedName>
</protein>
<dbReference type="NCBIfam" id="TIGR01565">
    <property type="entry name" value="homeo_ZF_HD"/>
    <property type="match status" value="1"/>
</dbReference>
<dbReference type="PROSITE" id="PS51523">
    <property type="entry name" value="ZF_HD_DIMER"/>
    <property type="match status" value="1"/>
</dbReference>
<dbReference type="InterPro" id="IPR006455">
    <property type="entry name" value="Homeodomain_ZF_HD"/>
</dbReference>
<organism evidence="11 12">
    <name type="scientific">Eruca vesicaria subsp. sativa</name>
    <name type="common">Garden rocket</name>
    <name type="synonym">Eruca sativa</name>
    <dbReference type="NCBI Taxonomy" id="29727"/>
    <lineage>
        <taxon>Eukaryota</taxon>
        <taxon>Viridiplantae</taxon>
        <taxon>Streptophyta</taxon>
        <taxon>Embryophyta</taxon>
        <taxon>Tracheophyta</taxon>
        <taxon>Spermatophyta</taxon>
        <taxon>Magnoliopsida</taxon>
        <taxon>eudicotyledons</taxon>
        <taxon>Gunneridae</taxon>
        <taxon>Pentapetalae</taxon>
        <taxon>rosids</taxon>
        <taxon>malvids</taxon>
        <taxon>Brassicales</taxon>
        <taxon>Brassicaceae</taxon>
        <taxon>Brassiceae</taxon>
        <taxon>Eruca</taxon>
    </lineage>
</organism>
<keyword evidence="3" id="KW-0863">Zinc-finger</keyword>
<sequence>MNSSSQPNQPSTTNNKDCSQNKVFLYNECLKNQAVSFGGYALDGCASQTLHPLSVMHVCHRNFHRRDPSNVVSHHTTSTPLQPVASTQHLVLSLSSSGFSRPSDQEKGKITVDREKKRKRTKFTAKQKLMMRGFAERAGWKINGCDDKCVREFCNEVGIKRGVLKVWIQNNKNFANVKNSDTTSSIFQKL</sequence>
<proteinExistence type="predicted"/>
<keyword evidence="6" id="KW-0238">DNA-binding</keyword>
<feature type="domain" description="ZF-HD dimerization-type" evidence="10">
    <location>
        <begin position="26"/>
        <end position="72"/>
    </location>
</feature>
<evidence type="ECO:0000256" key="6">
    <source>
        <dbReference type="ARBA" id="ARBA00023125"/>
    </source>
</evidence>
<dbReference type="Gene3D" id="1.10.10.60">
    <property type="entry name" value="Homeodomain-like"/>
    <property type="match status" value="1"/>
</dbReference>
<dbReference type="GO" id="GO:0005634">
    <property type="term" value="C:nucleus"/>
    <property type="evidence" value="ECO:0007669"/>
    <property type="project" value="UniProtKB-SubCell"/>
</dbReference>
<dbReference type="InterPro" id="IPR009057">
    <property type="entry name" value="Homeodomain-like_sf"/>
</dbReference>
<evidence type="ECO:0000313" key="11">
    <source>
        <dbReference type="EMBL" id="CAH8387925.1"/>
    </source>
</evidence>
<dbReference type="Pfam" id="PF04770">
    <property type="entry name" value="ZF-HD_dimer"/>
    <property type="match status" value="1"/>
</dbReference>
<evidence type="ECO:0000256" key="3">
    <source>
        <dbReference type="ARBA" id="ARBA00022771"/>
    </source>
</evidence>
<keyword evidence="5" id="KW-0805">Transcription regulation</keyword>
<keyword evidence="2" id="KW-0479">Metal-binding</keyword>
<dbReference type="AlphaFoldDB" id="A0ABC8LVS7"/>
<dbReference type="InterPro" id="IPR006456">
    <property type="entry name" value="ZF_HD_homeobox_Cys/His_dimer"/>
</dbReference>
<evidence type="ECO:0000256" key="4">
    <source>
        <dbReference type="ARBA" id="ARBA00022833"/>
    </source>
</evidence>
<keyword evidence="9" id="KW-0539">Nucleus</keyword>
<keyword evidence="8" id="KW-0804">Transcription</keyword>
<evidence type="ECO:0000256" key="7">
    <source>
        <dbReference type="ARBA" id="ARBA00023155"/>
    </source>
</evidence>
<dbReference type="GO" id="GO:0003677">
    <property type="term" value="F:DNA binding"/>
    <property type="evidence" value="ECO:0007669"/>
    <property type="project" value="UniProtKB-KW"/>
</dbReference>
<dbReference type="GO" id="GO:0008270">
    <property type="term" value="F:zinc ion binding"/>
    <property type="evidence" value="ECO:0007669"/>
    <property type="project" value="UniProtKB-KW"/>
</dbReference>
<name>A0ABC8LVS7_ERUVS</name>
<evidence type="ECO:0000256" key="9">
    <source>
        <dbReference type="ARBA" id="ARBA00023242"/>
    </source>
</evidence>
<reference evidence="11 12" key="1">
    <citation type="submission" date="2022-03" db="EMBL/GenBank/DDBJ databases">
        <authorList>
            <person name="Macdonald S."/>
            <person name="Ahmed S."/>
            <person name="Newling K."/>
        </authorList>
    </citation>
    <scope>NUCLEOTIDE SEQUENCE [LARGE SCALE GENOMIC DNA]</scope>
</reference>
<evidence type="ECO:0000259" key="10">
    <source>
        <dbReference type="PROSITE" id="PS51523"/>
    </source>
</evidence>
<evidence type="ECO:0000313" key="12">
    <source>
        <dbReference type="Proteomes" id="UP001642260"/>
    </source>
</evidence>
<evidence type="ECO:0000256" key="1">
    <source>
        <dbReference type="ARBA" id="ARBA00004123"/>
    </source>
</evidence>
<keyword evidence="4" id="KW-0862">Zinc</keyword>
<comment type="caution">
    <text evidence="11">The sequence shown here is derived from an EMBL/GenBank/DDBJ whole genome shotgun (WGS) entry which is preliminary data.</text>
</comment>
<keyword evidence="12" id="KW-1185">Reference proteome</keyword>
<keyword evidence="7" id="KW-0371">Homeobox</keyword>
<evidence type="ECO:0000256" key="8">
    <source>
        <dbReference type="ARBA" id="ARBA00023163"/>
    </source>
</evidence>
<dbReference type="Proteomes" id="UP001642260">
    <property type="component" value="Unassembled WGS sequence"/>
</dbReference>
<dbReference type="PANTHER" id="PTHR31948:SF87">
    <property type="entry name" value="ZINC-FINGER HOMEODOMAIN PROTEIN 12"/>
    <property type="match status" value="1"/>
</dbReference>
<evidence type="ECO:0000256" key="5">
    <source>
        <dbReference type="ARBA" id="ARBA00023015"/>
    </source>
</evidence>